<dbReference type="Proteomes" id="UP000813637">
    <property type="component" value="Unassembled WGS sequence"/>
</dbReference>
<proteinExistence type="predicted"/>
<feature type="non-terminal residue" evidence="1">
    <location>
        <position position="1"/>
    </location>
</feature>
<dbReference type="EMBL" id="JAAMYB010000015">
    <property type="protein sequence ID" value="MCD3195766.1"/>
    <property type="molecule type" value="Genomic_DNA"/>
</dbReference>
<dbReference type="AlphaFoldDB" id="A0A9Q3V9S7"/>
<sequence length="150" mass="17539">DDYDMKEVIKTVAPKIKDDLPSIIQSVGILPFKTWSWKGDKTYDHFISELKVPFKITILLVKYKGYKGSHDGMVYQTWFDKDIINTSIGDHYIFIPNDTKRVDYYVEPENFNVVDGYGYNFSEFKLKEDKQTIVLNNSNIFGIEIYALGW</sequence>
<protein>
    <submittedName>
        <fullName evidence="1">Phage tail protein</fullName>
    </submittedName>
</protein>
<reference evidence="1" key="2">
    <citation type="journal article" date="2021" name="Microorganisms">
        <title>Extensive Genome Exploration of Clostridium botulinum Group III Field Strains.</title>
        <authorList>
            <person name="Fillo S."/>
            <person name="Giordani F."/>
            <person name="Tonon E."/>
            <person name="Drigo I."/>
            <person name="Anselmo A."/>
            <person name="Fortunato A."/>
            <person name="Lista F."/>
            <person name="Bano L."/>
        </authorList>
    </citation>
    <scope>NUCLEOTIDE SEQUENCE</scope>
    <source>
        <strain evidence="1">IZSVe-TV_9877_3_12</strain>
    </source>
</reference>
<name>A0A9Q3V9S7_CLOBO</name>
<comment type="caution">
    <text evidence="1">The sequence shown here is derived from an EMBL/GenBank/DDBJ whole genome shotgun (WGS) entry which is preliminary data.</text>
</comment>
<accession>A0A9Q3V9S7</accession>
<evidence type="ECO:0000313" key="2">
    <source>
        <dbReference type="Proteomes" id="UP000813637"/>
    </source>
</evidence>
<gene>
    <name evidence="1" type="ORF">G8S53_10805</name>
</gene>
<evidence type="ECO:0000313" key="1">
    <source>
        <dbReference type="EMBL" id="MCD3195766.1"/>
    </source>
</evidence>
<organism evidence="1 2">
    <name type="scientific">Clostridium botulinum C</name>
    <dbReference type="NCBI Taxonomy" id="36828"/>
    <lineage>
        <taxon>Bacteria</taxon>
        <taxon>Bacillati</taxon>
        <taxon>Bacillota</taxon>
        <taxon>Clostridia</taxon>
        <taxon>Eubacteriales</taxon>
        <taxon>Clostridiaceae</taxon>
        <taxon>Clostridium</taxon>
    </lineage>
</organism>
<reference evidence="1" key="1">
    <citation type="submission" date="2020-02" db="EMBL/GenBank/DDBJ databases">
        <authorList>
            <person name="Fillo S."/>
            <person name="Giordani F."/>
            <person name="Tonon E."/>
            <person name="Drigo I."/>
            <person name="Anselmo A."/>
            <person name="Fortunato A."/>
            <person name="Bano L."/>
            <person name="Lista F."/>
        </authorList>
    </citation>
    <scope>NUCLEOTIDE SEQUENCE</scope>
    <source>
        <strain evidence="1">IZSVe-TV_9877_3_12</strain>
    </source>
</reference>